<name>A0ACC2NDN6_9HYME</name>
<comment type="caution">
    <text evidence="1">The sequence shown here is derived from an EMBL/GenBank/DDBJ whole genome shotgun (WGS) entry which is preliminary data.</text>
</comment>
<evidence type="ECO:0000313" key="2">
    <source>
        <dbReference type="Proteomes" id="UP001239111"/>
    </source>
</evidence>
<keyword evidence="2" id="KW-1185">Reference proteome</keyword>
<gene>
    <name evidence="1" type="ORF">QAD02_000539</name>
</gene>
<accession>A0ACC2NDN6</accession>
<organism evidence="1 2">
    <name type="scientific">Eretmocerus hayati</name>
    <dbReference type="NCBI Taxonomy" id="131215"/>
    <lineage>
        <taxon>Eukaryota</taxon>
        <taxon>Metazoa</taxon>
        <taxon>Ecdysozoa</taxon>
        <taxon>Arthropoda</taxon>
        <taxon>Hexapoda</taxon>
        <taxon>Insecta</taxon>
        <taxon>Pterygota</taxon>
        <taxon>Neoptera</taxon>
        <taxon>Endopterygota</taxon>
        <taxon>Hymenoptera</taxon>
        <taxon>Apocrita</taxon>
        <taxon>Proctotrupomorpha</taxon>
        <taxon>Chalcidoidea</taxon>
        <taxon>Aphelinidae</taxon>
        <taxon>Aphelininae</taxon>
        <taxon>Eretmocerus</taxon>
    </lineage>
</organism>
<dbReference type="EMBL" id="CM056743">
    <property type="protein sequence ID" value="KAJ8669280.1"/>
    <property type="molecule type" value="Genomic_DNA"/>
</dbReference>
<dbReference type="Proteomes" id="UP001239111">
    <property type="component" value="Chromosome 3"/>
</dbReference>
<sequence length="190" mass="21662">MADKLQRKPKSADLPGFASDRISIEESRDGFVYSRDFYTAIPRSWLVKKLEKDDPDQTYFLPAVFKEEVFDFFFTLARIEKHKPSSSWDVKLVSILLTSDTYEESICSIKSLADNDLIDETRFGGRAVENPLSSELSVEEQSITPVNESMHITQNQFVAPTTLVVEFYESFQANDEEMTATSSETPPESY</sequence>
<protein>
    <submittedName>
        <fullName evidence="1">Uncharacterized protein</fullName>
    </submittedName>
</protein>
<evidence type="ECO:0000313" key="1">
    <source>
        <dbReference type="EMBL" id="KAJ8669280.1"/>
    </source>
</evidence>
<reference evidence="1" key="1">
    <citation type="submission" date="2023-04" db="EMBL/GenBank/DDBJ databases">
        <title>A chromosome-level genome assembly of the parasitoid wasp Eretmocerus hayati.</title>
        <authorList>
            <person name="Zhong Y."/>
            <person name="Liu S."/>
            <person name="Liu Y."/>
        </authorList>
    </citation>
    <scope>NUCLEOTIDE SEQUENCE</scope>
    <source>
        <strain evidence="1">ZJU_SS_LIU_2023</strain>
    </source>
</reference>
<proteinExistence type="predicted"/>